<accession>A0A8J1KUY5</accession>
<feature type="region of interest" description="Disordered" evidence="3">
    <location>
        <begin position="564"/>
        <end position="594"/>
    </location>
</feature>
<evidence type="ECO:0000256" key="3">
    <source>
        <dbReference type="SAM" id="MobiDB-lite"/>
    </source>
</evidence>
<dbReference type="Pfam" id="PF00098">
    <property type="entry name" value="zf-CCHC"/>
    <property type="match status" value="1"/>
</dbReference>
<feature type="compositionally biased region" description="Basic and acidic residues" evidence="3">
    <location>
        <begin position="67"/>
        <end position="81"/>
    </location>
</feature>
<evidence type="ECO:0000256" key="1">
    <source>
        <dbReference type="PROSITE-ProRule" id="PRU00047"/>
    </source>
</evidence>
<proteinExistence type="predicted"/>
<feature type="compositionally biased region" description="Polar residues" evidence="3">
    <location>
        <begin position="370"/>
        <end position="381"/>
    </location>
</feature>
<protein>
    <submittedName>
        <fullName evidence="7">Uncharacterized protein LOC121394249</fullName>
    </submittedName>
</protein>
<name>A0A8J1KUY5_XENLA</name>
<feature type="domain" description="CCHC-type" evidence="4">
    <location>
        <begin position="397"/>
        <end position="413"/>
    </location>
</feature>
<feature type="region of interest" description="Disordered" evidence="3">
    <location>
        <begin position="347"/>
        <end position="383"/>
    </location>
</feature>
<dbReference type="RefSeq" id="XP_041420578.1">
    <property type="nucleotide sequence ID" value="XM_041564644.1"/>
</dbReference>
<keyword evidence="1" id="KW-0862">Zinc</keyword>
<evidence type="ECO:0000256" key="2">
    <source>
        <dbReference type="SAM" id="Coils"/>
    </source>
</evidence>
<dbReference type="InterPro" id="IPR021109">
    <property type="entry name" value="Peptidase_aspartic_dom_sf"/>
</dbReference>
<dbReference type="GeneID" id="121394249"/>
<keyword evidence="2" id="KW-0175">Coiled coil</keyword>
<feature type="region of interest" description="Disordered" evidence="3">
    <location>
        <begin position="768"/>
        <end position="833"/>
    </location>
</feature>
<dbReference type="AlphaFoldDB" id="A0A8J1KUY5"/>
<feature type="domain" description="SCAN box" evidence="5">
    <location>
        <begin position="268"/>
        <end position="345"/>
    </location>
</feature>
<keyword evidence="6" id="KW-1185">Reference proteome</keyword>
<dbReference type="InterPro" id="IPR003309">
    <property type="entry name" value="SCAN_dom"/>
</dbReference>
<dbReference type="KEGG" id="xla:121394249"/>
<dbReference type="SUPFAM" id="SSF50630">
    <property type="entry name" value="Acid proteases"/>
    <property type="match status" value="1"/>
</dbReference>
<feature type="coiled-coil region" evidence="2">
    <location>
        <begin position="106"/>
        <end position="170"/>
    </location>
</feature>
<dbReference type="InterPro" id="IPR036875">
    <property type="entry name" value="Znf_CCHC_sf"/>
</dbReference>
<dbReference type="InterPro" id="IPR001878">
    <property type="entry name" value="Znf_CCHC"/>
</dbReference>
<evidence type="ECO:0000259" key="4">
    <source>
        <dbReference type="PROSITE" id="PS50158"/>
    </source>
</evidence>
<organism evidence="6 7">
    <name type="scientific">Xenopus laevis</name>
    <name type="common">African clawed frog</name>
    <dbReference type="NCBI Taxonomy" id="8355"/>
    <lineage>
        <taxon>Eukaryota</taxon>
        <taxon>Metazoa</taxon>
        <taxon>Chordata</taxon>
        <taxon>Craniata</taxon>
        <taxon>Vertebrata</taxon>
        <taxon>Euteleostomi</taxon>
        <taxon>Amphibia</taxon>
        <taxon>Batrachia</taxon>
        <taxon>Anura</taxon>
        <taxon>Pipoidea</taxon>
        <taxon>Pipidae</taxon>
        <taxon>Xenopodinae</taxon>
        <taxon>Xenopus</taxon>
        <taxon>Xenopus</taxon>
    </lineage>
</organism>
<dbReference type="Gene3D" id="4.10.60.10">
    <property type="entry name" value="Zinc finger, CCHC-type"/>
    <property type="match status" value="1"/>
</dbReference>
<sequence>MAAFYKRQTKETLINLCEQRGIDVVDKSKEMLICALVEKEQQNYTPESGDYATQDVPVMNSVPGSSQREDSSSCSGQDDRNSSLQAALQLLGSDDPQLRLQLILQYQQAERDAAAAAAERDAAAAAAERDAAAAAAAAERDAAAAERDAAAAERQAERQHQLELAKLQQQNSHLPSMEPRVAHPFHISHDKFPTMEKDGDMDTFLRGFERTCRQYQLPREQWAKYLTPGLKGKALEAFVDLPPELDGDYDAIKQALIDRYNLTPERYRKRFRSLQKGPADSYADILSSLKTTFKQWVSGLDVTTIEDLTDLMVKDQFLHICPLEVRQFVMDQEPKTADQAAKLADTYAASRMPEHRRASVPSYKERSTGGIAQSSPQSGENSYFGGSVAAVGQKDTRRCFSCNQMGHVRTDCPHKKEPTSPGQPVVMLVSGKPENLHHHMQSVIVGDKVTQGLRDSGSNFSLVRPEMIKTGDIIPGKTLSIKGVGGSHPKVPVAKVFLDWGAGRGLREVGVTNEIPVNVLLGNDLGYMITAFVPYDQVSLGPAALECGHPPQQVIVKSTMQQSNWEGGLGGRSQSQPVPEPVLSQSRDKKGEGEERFPLGVSLVQPGSIPAVRDFQRVIPDPVPKMPEVLSGGQQLRQAQESVQKHEGQVVRTQSRVLVDNATQTGESDGSGGPGIALMPEPVLRGAKVVSTKEERLTVPGVAPKSDSNKVIFPEVQSIKDEPSGLCQPKTKQVSGDQGGIKGVGGLQLLSMSRPREWEIRDRLEGPSVNKVGGIGQMPEESSDRPLPTMQTCTLSRDSADRGKTGSIPTSNQSSTWDYTDTALKEQDFRPGR</sequence>
<dbReference type="Gene3D" id="1.10.4020.10">
    <property type="entry name" value="DNA breaking-rejoining enzymes"/>
    <property type="match status" value="1"/>
</dbReference>
<dbReference type="InterPro" id="IPR038269">
    <property type="entry name" value="SCAN_sf"/>
</dbReference>
<dbReference type="Proteomes" id="UP000186698">
    <property type="component" value="Chromosome 5S"/>
</dbReference>
<dbReference type="SMART" id="SM00343">
    <property type="entry name" value="ZnF_C2HC"/>
    <property type="match status" value="1"/>
</dbReference>
<feature type="compositionally biased region" description="Basic and acidic residues" evidence="3">
    <location>
        <begin position="352"/>
        <end position="367"/>
    </location>
</feature>
<evidence type="ECO:0000313" key="7">
    <source>
        <dbReference type="RefSeq" id="XP_041420578.1"/>
    </source>
</evidence>
<evidence type="ECO:0000313" key="6">
    <source>
        <dbReference type="Proteomes" id="UP000186698"/>
    </source>
</evidence>
<evidence type="ECO:0000259" key="5">
    <source>
        <dbReference type="PROSITE" id="PS50804"/>
    </source>
</evidence>
<feature type="compositionally biased region" description="Polar residues" evidence="3">
    <location>
        <begin position="807"/>
        <end position="819"/>
    </location>
</feature>
<dbReference type="SUPFAM" id="SSF47353">
    <property type="entry name" value="Retrovirus capsid dimerization domain-like"/>
    <property type="match status" value="1"/>
</dbReference>
<dbReference type="PANTHER" id="PTHR46888:SF14">
    <property type="entry name" value="71 KDA PROTEIN"/>
    <property type="match status" value="1"/>
</dbReference>
<gene>
    <name evidence="7" type="primary">LOC121394249</name>
</gene>
<dbReference type="PROSITE" id="PS50804">
    <property type="entry name" value="SCAN_BOX"/>
    <property type="match status" value="1"/>
</dbReference>
<dbReference type="PROSITE" id="PS50158">
    <property type="entry name" value="ZF_CCHC"/>
    <property type="match status" value="1"/>
</dbReference>
<dbReference type="GO" id="GO:0008270">
    <property type="term" value="F:zinc ion binding"/>
    <property type="evidence" value="ECO:0007669"/>
    <property type="project" value="UniProtKB-KW"/>
</dbReference>
<reference evidence="7" key="1">
    <citation type="submission" date="2025-08" db="UniProtKB">
        <authorList>
            <consortium name="RefSeq"/>
        </authorList>
    </citation>
    <scope>IDENTIFICATION</scope>
    <source>
        <strain evidence="7">J_2021</strain>
        <tissue evidence="7">Erythrocytes</tissue>
    </source>
</reference>
<dbReference type="Pfam" id="PF02023">
    <property type="entry name" value="SCAN"/>
    <property type="match status" value="1"/>
</dbReference>
<dbReference type="GO" id="GO:0003676">
    <property type="term" value="F:nucleic acid binding"/>
    <property type="evidence" value="ECO:0007669"/>
    <property type="project" value="InterPro"/>
</dbReference>
<feature type="compositionally biased region" description="Basic and acidic residues" evidence="3">
    <location>
        <begin position="823"/>
        <end position="833"/>
    </location>
</feature>
<dbReference type="OrthoDB" id="6077919at2759"/>
<dbReference type="SUPFAM" id="SSF57756">
    <property type="entry name" value="Retrovirus zinc finger-like domains"/>
    <property type="match status" value="1"/>
</dbReference>
<keyword evidence="1" id="KW-0863">Zinc-finger</keyword>
<keyword evidence="1" id="KW-0479">Metal-binding</keyword>
<feature type="region of interest" description="Disordered" evidence="3">
    <location>
        <begin position="44"/>
        <end position="81"/>
    </location>
</feature>
<dbReference type="PANTHER" id="PTHR46888">
    <property type="entry name" value="ZINC KNUCKLE DOMAINCONTAINING PROTEIN-RELATED"/>
    <property type="match status" value="1"/>
</dbReference>